<feature type="compositionally biased region" description="Polar residues" evidence="1">
    <location>
        <begin position="1"/>
        <end position="10"/>
    </location>
</feature>
<dbReference type="AlphaFoldDB" id="A0A0G1CIM5"/>
<protein>
    <submittedName>
        <fullName evidence="2">Uncharacterized protein</fullName>
    </submittedName>
</protein>
<accession>A0A0G1CIM5</accession>
<gene>
    <name evidence="2" type="ORF">UV59_C0008G0032</name>
</gene>
<dbReference type="EMBL" id="LCFB01000008">
    <property type="protein sequence ID" value="KKS85339.1"/>
    <property type="molecule type" value="Genomic_DNA"/>
</dbReference>
<feature type="region of interest" description="Disordered" evidence="1">
    <location>
        <begin position="1"/>
        <end position="26"/>
    </location>
</feature>
<dbReference type="STRING" id="1618436.UV59_C0008G0032"/>
<evidence type="ECO:0000256" key="1">
    <source>
        <dbReference type="SAM" id="MobiDB-lite"/>
    </source>
</evidence>
<dbReference type="Proteomes" id="UP000034543">
    <property type="component" value="Unassembled WGS sequence"/>
</dbReference>
<evidence type="ECO:0000313" key="2">
    <source>
        <dbReference type="EMBL" id="KKS85339.1"/>
    </source>
</evidence>
<sequence>MIASLSLAQESSDSKNSPAASSMVDEKKIQDLKEKLATKVAEIRENQKRGFFGEIAALTKTNFTLAVGSNEVKVRFDDDTKIYKLGKTRTEGAAVDLKNSLTATVLGLYDEENKQQNAKVILLQPGQLHFSGIVSEVNRTAGNFAVKLSGDKTQVFEYEKTTTADEYTEAKKTGKSGLSRLVKNDWVEVWGTPFEDDNTKIEAIRIFRIPQDLLGQTAAPASPSAATEVKTEASPKPSATPKASPKASPET</sequence>
<name>A0A0G1CIM5_9BACT</name>
<feature type="region of interest" description="Disordered" evidence="1">
    <location>
        <begin position="217"/>
        <end position="251"/>
    </location>
</feature>
<feature type="compositionally biased region" description="Low complexity" evidence="1">
    <location>
        <begin position="217"/>
        <end position="227"/>
    </location>
</feature>
<evidence type="ECO:0000313" key="3">
    <source>
        <dbReference type="Proteomes" id="UP000034543"/>
    </source>
</evidence>
<proteinExistence type="predicted"/>
<comment type="caution">
    <text evidence="2">The sequence shown here is derived from an EMBL/GenBank/DDBJ whole genome shotgun (WGS) entry which is preliminary data.</text>
</comment>
<feature type="compositionally biased region" description="Low complexity" evidence="1">
    <location>
        <begin position="234"/>
        <end position="251"/>
    </location>
</feature>
<organism evidence="2 3">
    <name type="scientific">Candidatus Gottesmanbacteria bacterium GW2011_GWA1_43_11</name>
    <dbReference type="NCBI Taxonomy" id="1618436"/>
    <lineage>
        <taxon>Bacteria</taxon>
        <taxon>Candidatus Gottesmaniibacteriota</taxon>
    </lineage>
</organism>
<reference evidence="2 3" key="1">
    <citation type="journal article" date="2015" name="Nature">
        <title>rRNA introns, odd ribosomes, and small enigmatic genomes across a large radiation of phyla.</title>
        <authorList>
            <person name="Brown C.T."/>
            <person name="Hug L.A."/>
            <person name="Thomas B.C."/>
            <person name="Sharon I."/>
            <person name="Castelle C.J."/>
            <person name="Singh A."/>
            <person name="Wilkins M.J."/>
            <person name="Williams K.H."/>
            <person name="Banfield J.F."/>
        </authorList>
    </citation>
    <scope>NUCLEOTIDE SEQUENCE [LARGE SCALE GENOMIC DNA]</scope>
</reference>